<dbReference type="InterPro" id="IPR036005">
    <property type="entry name" value="Creatinase/aminopeptidase-like"/>
</dbReference>
<sequence length="391" mass="44470">MIGLIIGKNDQVSSLTYDLLLKIFGLDIRNIIVLISTDSITFISSKNLQDKLKRSLRHLDLNPFLTDFHILSEDINLKHLSKKQLFLFPDNQSSEHSRHLFQLMDKCNFVREPMPHLVYEYLITKSTDEVDKTKMAATLLCYLFSELRHLITSDESSLIGDDLKAKCEDMLLQEKENLDEIDFPESPKMESNSNMKELAESPDGTFVIISLSLAYKMQPASITRTLFMNPSESQSENYKFLLDLQHWAMSKIAVGLKLSTFFKLVKDQVKSGRPLLEKSLKPSLGFILTMSFSNRSYEICQATSKHCFINNCMVYLSLGFTHPDFTASLSDTIFIDHEAVPTIITEAANKSPSFVQFINCEDSFSSDHSPVESPQSLHKGISSFFCSRILL</sequence>
<comment type="subunit">
    <text evidence="1">Component of the FACT complex.</text>
</comment>
<protein>
    <recommendedName>
        <fullName evidence="1">FACT complex subunit</fullName>
    </recommendedName>
</protein>
<evidence type="ECO:0000259" key="2">
    <source>
        <dbReference type="Pfam" id="PF00557"/>
    </source>
</evidence>
<accession>A0ABD2QAX1</accession>
<keyword evidence="4" id="KW-1185">Reference proteome</keyword>
<keyword evidence="1" id="KW-0539">Nucleus</keyword>
<evidence type="ECO:0000256" key="1">
    <source>
        <dbReference type="RuleBase" id="RU367052"/>
    </source>
</evidence>
<evidence type="ECO:0000313" key="3">
    <source>
        <dbReference type="EMBL" id="KAL3316558.1"/>
    </source>
</evidence>
<evidence type="ECO:0000313" key="4">
    <source>
        <dbReference type="Proteomes" id="UP001626550"/>
    </source>
</evidence>
<dbReference type="Proteomes" id="UP001626550">
    <property type="component" value="Unassembled WGS sequence"/>
</dbReference>
<dbReference type="PANTHER" id="PTHR13980:SF15">
    <property type="entry name" value="FACT COMPLEX SUBUNIT SPT16"/>
    <property type="match status" value="1"/>
</dbReference>
<keyword evidence="1" id="KW-0158">Chromosome</keyword>
<dbReference type="EMBL" id="JBJKFK010000520">
    <property type="protein sequence ID" value="KAL3316558.1"/>
    <property type="molecule type" value="Genomic_DNA"/>
</dbReference>
<dbReference type="InterPro" id="IPR000994">
    <property type="entry name" value="Pept_M24"/>
</dbReference>
<comment type="similarity">
    <text evidence="1">Belongs to the peptidase M24 family. SPT16 subfamily.</text>
</comment>
<dbReference type="InterPro" id="IPR040258">
    <property type="entry name" value="Spt16"/>
</dbReference>
<dbReference type="Gene3D" id="3.90.230.10">
    <property type="entry name" value="Creatinase/methionine aminopeptidase superfamily"/>
    <property type="match status" value="1"/>
</dbReference>
<dbReference type="GO" id="GO:0006281">
    <property type="term" value="P:DNA repair"/>
    <property type="evidence" value="ECO:0007669"/>
    <property type="project" value="UniProtKB-UniRule"/>
</dbReference>
<comment type="caution">
    <text evidence="3">The sequence shown here is derived from an EMBL/GenBank/DDBJ whole genome shotgun (WGS) entry which is preliminary data.</text>
</comment>
<dbReference type="PANTHER" id="PTHR13980">
    <property type="entry name" value="CDC68 RELATED"/>
    <property type="match status" value="1"/>
</dbReference>
<keyword evidence="1" id="KW-0804">Transcription</keyword>
<dbReference type="GO" id="GO:0006260">
    <property type="term" value="P:DNA replication"/>
    <property type="evidence" value="ECO:0007669"/>
    <property type="project" value="UniProtKB-KW"/>
</dbReference>
<name>A0ABD2QAX1_9PLAT</name>
<gene>
    <name evidence="3" type="primary">DRE4_1</name>
    <name evidence="3" type="ORF">Ciccas_004798</name>
</gene>
<dbReference type="SUPFAM" id="SSF55920">
    <property type="entry name" value="Creatinase/aminopeptidase"/>
    <property type="match status" value="1"/>
</dbReference>
<keyword evidence="1" id="KW-0805">Transcription regulation</keyword>
<keyword evidence="1" id="KW-0235">DNA replication</keyword>
<organism evidence="3 4">
    <name type="scientific">Cichlidogyrus casuarinus</name>
    <dbReference type="NCBI Taxonomy" id="1844966"/>
    <lineage>
        <taxon>Eukaryota</taxon>
        <taxon>Metazoa</taxon>
        <taxon>Spiralia</taxon>
        <taxon>Lophotrochozoa</taxon>
        <taxon>Platyhelminthes</taxon>
        <taxon>Monogenea</taxon>
        <taxon>Monopisthocotylea</taxon>
        <taxon>Dactylogyridea</taxon>
        <taxon>Ancyrocephalidae</taxon>
        <taxon>Cichlidogyrus</taxon>
    </lineage>
</organism>
<comment type="subcellular location">
    <subcellularLocation>
        <location evidence="1">Nucleus</location>
    </subcellularLocation>
    <subcellularLocation>
        <location evidence="1">Chromosome</location>
    </subcellularLocation>
</comment>
<dbReference type="AlphaFoldDB" id="A0ABD2QAX1"/>
<keyword evidence="1" id="KW-0227">DNA damage</keyword>
<feature type="domain" description="Peptidase M24" evidence="2">
    <location>
        <begin position="161"/>
        <end position="292"/>
    </location>
</feature>
<reference evidence="3 4" key="1">
    <citation type="submission" date="2024-11" db="EMBL/GenBank/DDBJ databases">
        <title>Adaptive evolution of stress response genes in parasites aligns with host niche diversity.</title>
        <authorList>
            <person name="Hahn C."/>
            <person name="Resl P."/>
        </authorList>
    </citation>
    <scope>NUCLEOTIDE SEQUENCE [LARGE SCALE GENOMIC DNA]</scope>
    <source>
        <strain evidence="3">EGGRZ-B1_66</strain>
        <tissue evidence="3">Body</tissue>
    </source>
</reference>
<comment type="function">
    <text evidence="1">Component of the FACT complex, a general chromatin factor that acts to reorganize nucleosomes. The FACT complex is involved in multiple processes that require DNA as a template such as mRNA elongation, DNA replication and DNA repair. During transcription elongation the FACT complex acts as a histone chaperone that both destabilizes and restores nucleosomal structure. It facilitates the passage of RNA polymerase II and transcription by promoting the dissociation of one histone H2A-H2B dimer from the nucleosome, then subsequently promotes the reestablishment of the nucleosome following the passage of RNA polymerase II.</text>
</comment>
<keyword evidence="1" id="KW-0234">DNA repair</keyword>
<dbReference type="GO" id="GO:0035101">
    <property type="term" value="C:FACT complex"/>
    <property type="evidence" value="ECO:0007669"/>
    <property type="project" value="UniProtKB-UniRule"/>
</dbReference>
<dbReference type="Pfam" id="PF00557">
    <property type="entry name" value="Peptidase_M24"/>
    <property type="match status" value="1"/>
</dbReference>
<proteinExistence type="inferred from homology"/>